<reference evidence="2" key="1">
    <citation type="journal article" date="2023" name="Plant J.">
        <title>Genome sequences and population genomics provide insights into the demographic history, inbreeding, and mutation load of two 'living fossil' tree species of Dipteronia.</title>
        <authorList>
            <person name="Feng Y."/>
            <person name="Comes H.P."/>
            <person name="Chen J."/>
            <person name="Zhu S."/>
            <person name="Lu R."/>
            <person name="Zhang X."/>
            <person name="Li P."/>
            <person name="Qiu J."/>
            <person name="Olsen K.M."/>
            <person name="Qiu Y."/>
        </authorList>
    </citation>
    <scope>NUCLEOTIDE SEQUENCE</scope>
    <source>
        <strain evidence="2">KIB01</strain>
    </source>
</reference>
<feature type="domain" description="F-box" evidence="1">
    <location>
        <begin position="7"/>
        <end position="59"/>
    </location>
</feature>
<dbReference type="AlphaFoldDB" id="A0AAD9TPL9"/>
<evidence type="ECO:0000259" key="1">
    <source>
        <dbReference type="PROSITE" id="PS50181"/>
    </source>
</evidence>
<dbReference type="PROSITE" id="PS50181">
    <property type="entry name" value="FBOX"/>
    <property type="match status" value="1"/>
</dbReference>
<dbReference type="SUPFAM" id="SSF50630">
    <property type="entry name" value="Acid proteases"/>
    <property type="match status" value="1"/>
</dbReference>
<keyword evidence="3" id="KW-1185">Reference proteome</keyword>
<dbReference type="InterPro" id="IPR021109">
    <property type="entry name" value="Peptidase_aspartic_dom_sf"/>
</dbReference>
<dbReference type="Pfam" id="PF00646">
    <property type="entry name" value="F-box"/>
    <property type="match status" value="1"/>
</dbReference>
<evidence type="ECO:0000313" key="3">
    <source>
        <dbReference type="Proteomes" id="UP001280121"/>
    </source>
</evidence>
<dbReference type="SUPFAM" id="SSF81383">
    <property type="entry name" value="F-box domain"/>
    <property type="match status" value="1"/>
</dbReference>
<accession>A0AAD9TPL9</accession>
<dbReference type="Gene3D" id="2.40.70.10">
    <property type="entry name" value="Acid Proteases"/>
    <property type="match status" value="1"/>
</dbReference>
<dbReference type="SMART" id="SM00256">
    <property type="entry name" value="FBOX"/>
    <property type="match status" value="1"/>
</dbReference>
<dbReference type="InterPro" id="IPR053781">
    <property type="entry name" value="F-box_AtFBL13-like"/>
</dbReference>
<dbReference type="PANTHER" id="PTHR34223">
    <property type="entry name" value="OS11G0201299 PROTEIN"/>
    <property type="match status" value="1"/>
</dbReference>
<protein>
    <recommendedName>
        <fullName evidence="1">F-box domain-containing protein</fullName>
    </recommendedName>
</protein>
<organism evidence="2 3">
    <name type="scientific">Dipteronia dyeriana</name>
    <dbReference type="NCBI Taxonomy" id="168575"/>
    <lineage>
        <taxon>Eukaryota</taxon>
        <taxon>Viridiplantae</taxon>
        <taxon>Streptophyta</taxon>
        <taxon>Embryophyta</taxon>
        <taxon>Tracheophyta</taxon>
        <taxon>Spermatophyta</taxon>
        <taxon>Magnoliopsida</taxon>
        <taxon>eudicotyledons</taxon>
        <taxon>Gunneridae</taxon>
        <taxon>Pentapetalae</taxon>
        <taxon>rosids</taxon>
        <taxon>malvids</taxon>
        <taxon>Sapindales</taxon>
        <taxon>Sapindaceae</taxon>
        <taxon>Hippocastanoideae</taxon>
        <taxon>Acereae</taxon>
        <taxon>Dipteronia</taxon>
    </lineage>
</organism>
<dbReference type="EMBL" id="JANJYI010000008">
    <property type="protein sequence ID" value="KAK2639576.1"/>
    <property type="molecule type" value="Genomic_DNA"/>
</dbReference>
<dbReference type="InterPro" id="IPR001810">
    <property type="entry name" value="F-box_dom"/>
</dbReference>
<dbReference type="PANTHER" id="PTHR34223:SF51">
    <property type="entry name" value="OS06G0556300 PROTEIN"/>
    <property type="match status" value="1"/>
</dbReference>
<comment type="caution">
    <text evidence="2">The sequence shown here is derived from an EMBL/GenBank/DDBJ whole genome shotgun (WGS) entry which is preliminary data.</text>
</comment>
<proteinExistence type="predicted"/>
<dbReference type="Gene3D" id="1.20.1280.50">
    <property type="match status" value="1"/>
</dbReference>
<evidence type="ECO:0000313" key="2">
    <source>
        <dbReference type="EMBL" id="KAK2639576.1"/>
    </source>
</evidence>
<dbReference type="InterPro" id="IPR053197">
    <property type="entry name" value="F-box_SCFL_complex_component"/>
</dbReference>
<name>A0AAD9TPL9_9ROSI</name>
<dbReference type="CDD" id="cd22160">
    <property type="entry name" value="F-box_AtFBL13-like"/>
    <property type="match status" value="1"/>
</dbReference>
<dbReference type="Proteomes" id="UP001280121">
    <property type="component" value="Unassembled WGS sequence"/>
</dbReference>
<sequence length="354" mass="40946">MEGVVDGDRLSSLPENIIRHIFSFLDSNDIVRASTVSRKWRYIWVSMPYLCVDVPYQMIFNDFVDWVLMFRNRLVDVQGLRIPDLILKENHAFYRLYLHLAVDKPECFYPSFNNLKSLTLRFQSDDFNRHLLINMLDMLDCSPNLEALKIYFKSNGHVLQKMRISLIHNIGYTDKIISEVMNFPRLSLNVALTIVEPMFPAPKIHVSGETVTAPSVVRFGIDIPWPPGNLQTTRFITPPPPPPGSFYYQLNLIDISVGPHRLGFSQDLFRIREDGVPITRIAQHTNGVDVYVVMRVFEEYYDSKHLHRRGQRGAFRSCYDEQPGFGAFPTLTYHFQGANYVVDGENVKVFSECE</sequence>
<gene>
    <name evidence="2" type="ORF">Ddye_027371</name>
</gene>
<dbReference type="InterPro" id="IPR036047">
    <property type="entry name" value="F-box-like_dom_sf"/>
</dbReference>